<dbReference type="PROSITE" id="PS50048">
    <property type="entry name" value="ZN2_CY6_FUNGAL_2"/>
    <property type="match status" value="1"/>
</dbReference>
<dbReference type="GO" id="GO:0071269">
    <property type="term" value="P:L-homocysteine biosynthetic process"/>
    <property type="evidence" value="ECO:0007669"/>
    <property type="project" value="TreeGrafter"/>
</dbReference>
<name>A0A8H4CDM3_COLGL</name>
<dbReference type="InterPro" id="IPR015424">
    <property type="entry name" value="PyrdxlP-dep_Trfase"/>
</dbReference>
<dbReference type="CDD" id="cd00067">
    <property type="entry name" value="GAL4"/>
    <property type="match status" value="1"/>
</dbReference>
<dbReference type="FunFam" id="3.40.640.10:FF:000035">
    <property type="entry name" value="O-succinylhomoserine sulfhydrylase"/>
    <property type="match status" value="1"/>
</dbReference>
<dbReference type="InterPro" id="IPR000277">
    <property type="entry name" value="Cys/Met-Metab_PyrdxlP-dep_enz"/>
</dbReference>
<dbReference type="RefSeq" id="XP_045261088.1">
    <property type="nucleotide sequence ID" value="XM_045414966.1"/>
</dbReference>
<dbReference type="GO" id="GO:0000981">
    <property type="term" value="F:DNA-binding transcription factor activity, RNA polymerase II-specific"/>
    <property type="evidence" value="ECO:0007669"/>
    <property type="project" value="InterPro"/>
</dbReference>
<accession>A0A8H4CDM3</accession>
<evidence type="ECO:0000256" key="1">
    <source>
        <dbReference type="ARBA" id="ARBA00001933"/>
    </source>
</evidence>
<dbReference type="SUPFAM" id="SSF53383">
    <property type="entry name" value="PLP-dependent transferases"/>
    <property type="match status" value="1"/>
</dbReference>
<dbReference type="GO" id="GO:0003961">
    <property type="term" value="F:O-acetylhomoserine aminocarboxypropyltransferase activity"/>
    <property type="evidence" value="ECO:0007669"/>
    <property type="project" value="TreeGrafter"/>
</dbReference>
<dbReference type="Proteomes" id="UP000613401">
    <property type="component" value="Unassembled WGS sequence"/>
</dbReference>
<dbReference type="Pfam" id="PF01053">
    <property type="entry name" value="Cys_Met_Meta_PP"/>
    <property type="match status" value="1"/>
</dbReference>
<dbReference type="PROSITE" id="PS00868">
    <property type="entry name" value="CYS_MET_METAB_PP"/>
    <property type="match status" value="1"/>
</dbReference>
<feature type="region of interest" description="Disordered" evidence="6">
    <location>
        <begin position="1183"/>
        <end position="1204"/>
    </location>
</feature>
<feature type="compositionally biased region" description="Basic residues" evidence="6">
    <location>
        <begin position="59"/>
        <end position="69"/>
    </location>
</feature>
<reference evidence="8" key="2">
    <citation type="submission" date="2020-03" db="EMBL/GenBank/DDBJ databases">
        <authorList>
            <person name="Fu F.-F."/>
            <person name="Chen J."/>
        </authorList>
    </citation>
    <scope>NUCLEOTIDE SEQUENCE</scope>
    <source>
        <strain evidence="8">Lc1</strain>
    </source>
</reference>
<dbReference type="InterPro" id="IPR006235">
    <property type="entry name" value="OAc-hSer/O-AcSer_sulfhydrylase"/>
</dbReference>
<dbReference type="GO" id="GO:0004124">
    <property type="term" value="F:cysteine synthase activity"/>
    <property type="evidence" value="ECO:0007669"/>
    <property type="project" value="TreeGrafter"/>
</dbReference>
<dbReference type="InterPro" id="IPR015421">
    <property type="entry name" value="PyrdxlP-dep_Trfase_major"/>
</dbReference>
<dbReference type="GO" id="GO:0030170">
    <property type="term" value="F:pyridoxal phosphate binding"/>
    <property type="evidence" value="ECO:0007669"/>
    <property type="project" value="InterPro"/>
</dbReference>
<feature type="compositionally biased region" description="Basic and acidic residues" evidence="6">
    <location>
        <begin position="1356"/>
        <end position="1372"/>
    </location>
</feature>
<dbReference type="GO" id="GO:0019346">
    <property type="term" value="P:transsulfuration"/>
    <property type="evidence" value="ECO:0007669"/>
    <property type="project" value="InterPro"/>
</dbReference>
<dbReference type="InterPro" id="IPR001138">
    <property type="entry name" value="Zn2Cys6_DnaBD"/>
</dbReference>
<dbReference type="Gene3D" id="3.90.1150.10">
    <property type="entry name" value="Aspartate Aminotransferase, domain 1"/>
    <property type="match status" value="1"/>
</dbReference>
<evidence type="ECO:0000256" key="3">
    <source>
        <dbReference type="ARBA" id="ARBA00022679"/>
    </source>
</evidence>
<sequence>MTEAAVPPIPAAAAKKKFATPPVKIACLSCRASRTRCDGASPCASCKSRGRDCVYKPSRRGGARVRRKPRPVDELAQQNPGFNGDMPVDEATPQDLVAISLQNYIDPGAGLKQLQDFFQDSDFIFDTLFMSGVPGSTSGESASEASFNFPTPPVPVARTYKSDQAILDAYYIFIHPFFPILPPPSGLPIDQAVPHFQNDTETFQDEYQPSTPVSLAISAILALIPCANDTNHLSKESVVFRRRYAQYLAQCAVESIEIESEIPDSSIEPPKALNESPDDFPRQQFHPGVPLELESIIALDILSVYEYAQRGNLKKMQARAGQALVSAMSLGIHACTEDDIFAEARRRVWWMTGPSSVILCVSPFIPLEALTDAVEEPPFSVFTPSYTTKYPTIQSDPEAFAVYIQAQQAILSATQFVIELNKTVKSGGDMTRIYARMKEMEQYLEPLNTVADSWILQSTTTTPLDPTEEILSRSLSARIKIHRYCAFFDMPVFSGKHCDLRSKADNDNGIEPKSWPSCSCSTMMTLASPPVTSSNGTASPPNSGKRSPQSDHSPNGSPLATFPFSSHQSAKICLKAAINIANSFDDLPYPNPFGQLCPAPCYLAPTSTIVCPRTMPSFACCAMQCAYALLMVNHKTKAMYPENALTTPMVESLLLRLQTGLASISATLENYATAFEALGGMRDQIRSVIEPTMMEPDFATLAVHGGQEPDPVNGSRAVPLYQTAAYNFSDAADGASKFAWSKDGYVYTRMGNPTNSVFESRMAMLEGGVGAVAAASGHAAQFMALTNCCEPGQNFVSTSWLYGGTYNQFRVYMKKFHIDVKWVVGNEPADIDAAIDENTRCVYIETISNPKHSVPDIKAIADVAHKHGIPLIVDNTFGMGGYLCQPIRQGADIVTHSCTKWIGGHGTSMGGIVIDGGHFDWSASGKFPGFTEPADGYHGLKFWDTYGYKALSAKVRMDSMRDLGPCMSPFNAWLFLQGLETLALRGQRHAENTQKLAEWLEAHPSVNWVLYPGLKSHPDYEYTKKVFTNGAGGVLTFGVAGNIDQVRAVVDNLKLCSHLANVGDAKTLIIHPWVTTHQQLPDEEKIKGGVTPDLIRVSVGIEGFEDIKKDFEQAFAAAGLPAAVKTGGDPFAAALNLVSGGFMGKKANMPPANHYINPLVTGILRPAIPNAAIITASSIGSSTARDSSCEAQADRWPTPRPAEAQSKDDLLFDPIAHSAPPFIVVRVSRSPAAAELSGTILTPDEEKETDEDSKENAKQAATSTRTRPTTMAERRPYNGGGIVPPHIRTAIAESKNASTEAAPAKTPETNPAGKEIRAEEFTRSGFVPAYVLKNIATSEASTAEQRADAQGTLDLDTARRERGKDAEGQGEK</sequence>
<dbReference type="GO" id="GO:0008270">
    <property type="term" value="F:zinc ion binding"/>
    <property type="evidence" value="ECO:0007669"/>
    <property type="project" value="InterPro"/>
</dbReference>
<feature type="region of interest" description="Disordered" evidence="6">
    <location>
        <begin position="530"/>
        <end position="560"/>
    </location>
</feature>
<keyword evidence="3" id="KW-0808">Transferase</keyword>
<dbReference type="GO" id="GO:0005737">
    <property type="term" value="C:cytoplasm"/>
    <property type="evidence" value="ECO:0007669"/>
    <property type="project" value="TreeGrafter"/>
</dbReference>
<feature type="region of interest" description="Disordered" evidence="6">
    <location>
        <begin position="1234"/>
        <end position="1283"/>
    </location>
</feature>
<evidence type="ECO:0000256" key="6">
    <source>
        <dbReference type="SAM" id="MobiDB-lite"/>
    </source>
</evidence>
<evidence type="ECO:0000256" key="5">
    <source>
        <dbReference type="ARBA" id="ARBA00023242"/>
    </source>
</evidence>
<dbReference type="NCBIfam" id="TIGR01326">
    <property type="entry name" value="OAH_OAS_sulfhy"/>
    <property type="match status" value="1"/>
</dbReference>
<comment type="cofactor">
    <cofactor evidence="1">
        <name>pyridoxal 5'-phosphate</name>
        <dbReference type="ChEBI" id="CHEBI:597326"/>
    </cofactor>
</comment>
<dbReference type="GO" id="GO:0006535">
    <property type="term" value="P:cysteine biosynthetic process from serine"/>
    <property type="evidence" value="ECO:0007669"/>
    <property type="project" value="TreeGrafter"/>
</dbReference>
<dbReference type="Pfam" id="PF00172">
    <property type="entry name" value="Zn_clus"/>
    <property type="match status" value="1"/>
</dbReference>
<gene>
    <name evidence="8" type="ORF">GCG54_00015151</name>
</gene>
<keyword evidence="9" id="KW-1185">Reference proteome</keyword>
<organism evidence="8 9">
    <name type="scientific">Colletotrichum gloeosporioides</name>
    <name type="common">Anthracnose fungus</name>
    <name type="synonym">Glomerella cingulata</name>
    <dbReference type="NCBI Taxonomy" id="474922"/>
    <lineage>
        <taxon>Eukaryota</taxon>
        <taxon>Fungi</taxon>
        <taxon>Dikarya</taxon>
        <taxon>Ascomycota</taxon>
        <taxon>Pezizomycotina</taxon>
        <taxon>Sordariomycetes</taxon>
        <taxon>Hypocreomycetidae</taxon>
        <taxon>Glomerellales</taxon>
        <taxon>Glomerellaceae</taxon>
        <taxon>Colletotrichum</taxon>
        <taxon>Colletotrichum gloeosporioides species complex</taxon>
    </lineage>
</organism>
<dbReference type="Gene3D" id="3.40.640.10">
    <property type="entry name" value="Type I PLP-dependent aspartate aminotransferase-like (Major domain)"/>
    <property type="match status" value="1"/>
</dbReference>
<feature type="region of interest" description="Disordered" evidence="6">
    <location>
        <begin position="59"/>
        <end position="87"/>
    </location>
</feature>
<dbReference type="InterPro" id="IPR036864">
    <property type="entry name" value="Zn2-C6_fun-type_DNA-bd_sf"/>
</dbReference>
<proteinExistence type="inferred from homology"/>
<evidence type="ECO:0000256" key="4">
    <source>
        <dbReference type="ARBA" id="ARBA00022898"/>
    </source>
</evidence>
<evidence type="ECO:0000313" key="8">
    <source>
        <dbReference type="EMBL" id="KAF3801929.1"/>
    </source>
</evidence>
<dbReference type="InterPro" id="IPR054542">
    <property type="entry name" value="Cys_met_metab_PP"/>
</dbReference>
<dbReference type="PROSITE" id="PS00463">
    <property type="entry name" value="ZN2_CY6_FUNGAL_1"/>
    <property type="match status" value="1"/>
</dbReference>
<reference evidence="8" key="1">
    <citation type="journal article" date="2020" name="Phytopathology">
        <title>Genome sequence and comparative analysis of Colletotrichum gloeosporioides isolated from Liriodendron leaves.</title>
        <authorList>
            <person name="Fu F.F."/>
            <person name="Hao Z."/>
            <person name="Wang P."/>
            <person name="Lu Y."/>
            <person name="Xue L.J."/>
            <person name="Wei G."/>
            <person name="Tian Y."/>
            <person name="Baishi H."/>
            <person name="Xu H."/>
            <person name="Shi J."/>
            <person name="Cheng T."/>
            <person name="Wang G."/>
            <person name="Yi Y."/>
            <person name="Chen J."/>
        </authorList>
    </citation>
    <scope>NUCLEOTIDE SEQUENCE</scope>
    <source>
        <strain evidence="8">Lc1</strain>
    </source>
</reference>
<evidence type="ECO:0000256" key="2">
    <source>
        <dbReference type="ARBA" id="ARBA00009077"/>
    </source>
</evidence>
<keyword evidence="4" id="KW-0663">Pyridoxal phosphate</keyword>
<dbReference type="GeneID" id="69022256"/>
<evidence type="ECO:0000259" key="7">
    <source>
        <dbReference type="PROSITE" id="PS50048"/>
    </source>
</evidence>
<dbReference type="InterPro" id="IPR015422">
    <property type="entry name" value="PyrdxlP-dep_Trfase_small"/>
</dbReference>
<feature type="region of interest" description="Disordered" evidence="6">
    <location>
        <begin position="1338"/>
        <end position="1372"/>
    </location>
</feature>
<dbReference type="PANTHER" id="PTHR43797:SF2">
    <property type="entry name" value="HOMOCYSTEINE_CYSTEINE SYNTHASE"/>
    <property type="match status" value="1"/>
</dbReference>
<keyword evidence="5" id="KW-0539">Nucleus</keyword>
<feature type="domain" description="Zn(2)-C6 fungal-type" evidence="7">
    <location>
        <begin position="26"/>
        <end position="55"/>
    </location>
</feature>
<feature type="compositionally biased region" description="Acidic residues" evidence="6">
    <location>
        <begin position="1243"/>
        <end position="1253"/>
    </location>
</feature>
<dbReference type="CDD" id="cd12148">
    <property type="entry name" value="fungal_TF_MHR"/>
    <property type="match status" value="1"/>
</dbReference>
<evidence type="ECO:0000313" key="9">
    <source>
        <dbReference type="Proteomes" id="UP000613401"/>
    </source>
</evidence>
<dbReference type="SUPFAM" id="SSF57701">
    <property type="entry name" value="Zn2/Cys6 DNA-binding domain"/>
    <property type="match status" value="1"/>
</dbReference>
<dbReference type="EMBL" id="WVTB01000066">
    <property type="protein sequence ID" value="KAF3801929.1"/>
    <property type="molecule type" value="Genomic_DNA"/>
</dbReference>
<dbReference type="Gene3D" id="4.10.240.10">
    <property type="entry name" value="Zn(2)-C6 fungal-type DNA-binding domain"/>
    <property type="match status" value="1"/>
</dbReference>
<feature type="compositionally biased region" description="Polar residues" evidence="6">
    <location>
        <begin position="1259"/>
        <end position="1269"/>
    </location>
</feature>
<dbReference type="SMART" id="SM00066">
    <property type="entry name" value="GAL4"/>
    <property type="match status" value="1"/>
</dbReference>
<dbReference type="PANTHER" id="PTHR43797">
    <property type="entry name" value="HOMOCYSTEINE/CYSTEINE SYNTHASE"/>
    <property type="match status" value="1"/>
</dbReference>
<comment type="caution">
    <text evidence="8">The sequence shown here is derived from an EMBL/GenBank/DDBJ whole genome shotgun (WGS) entry which is preliminary data.</text>
</comment>
<protein>
    <submittedName>
        <fullName evidence="8">Homocysteine synthase</fullName>
    </submittedName>
</protein>
<dbReference type="CDD" id="cd00614">
    <property type="entry name" value="CGS_like"/>
    <property type="match status" value="1"/>
</dbReference>
<comment type="similarity">
    <text evidence="2">Belongs to the trans-sulfuration enzymes family.</text>
</comment>